<gene>
    <name evidence="2" type="ORF">RCOM_1051620</name>
</gene>
<dbReference type="Proteomes" id="UP000008311">
    <property type="component" value="Unassembled WGS sequence"/>
</dbReference>
<feature type="region of interest" description="Disordered" evidence="1">
    <location>
        <begin position="52"/>
        <end position="95"/>
    </location>
</feature>
<proteinExistence type="predicted"/>
<evidence type="ECO:0000313" key="2">
    <source>
        <dbReference type="EMBL" id="EEF48223.1"/>
    </source>
</evidence>
<evidence type="ECO:0000313" key="3">
    <source>
        <dbReference type="Proteomes" id="UP000008311"/>
    </source>
</evidence>
<organism evidence="2 3">
    <name type="scientific">Ricinus communis</name>
    <name type="common">Castor bean</name>
    <dbReference type="NCBI Taxonomy" id="3988"/>
    <lineage>
        <taxon>Eukaryota</taxon>
        <taxon>Viridiplantae</taxon>
        <taxon>Streptophyta</taxon>
        <taxon>Embryophyta</taxon>
        <taxon>Tracheophyta</taxon>
        <taxon>Spermatophyta</taxon>
        <taxon>Magnoliopsida</taxon>
        <taxon>eudicotyledons</taxon>
        <taxon>Gunneridae</taxon>
        <taxon>Pentapetalae</taxon>
        <taxon>rosids</taxon>
        <taxon>fabids</taxon>
        <taxon>Malpighiales</taxon>
        <taxon>Euphorbiaceae</taxon>
        <taxon>Acalyphoideae</taxon>
        <taxon>Acalypheae</taxon>
        <taxon>Ricinus</taxon>
    </lineage>
</organism>
<name>B9RKM5_RICCO</name>
<dbReference type="AlphaFoldDB" id="B9RKM5"/>
<dbReference type="InParanoid" id="B9RKM5"/>
<accession>B9RKM5</accession>
<dbReference type="EMBL" id="EQ973784">
    <property type="protein sequence ID" value="EEF48223.1"/>
    <property type="molecule type" value="Genomic_DNA"/>
</dbReference>
<protein>
    <submittedName>
        <fullName evidence="2">Uncharacterized protein</fullName>
    </submittedName>
</protein>
<reference evidence="3" key="1">
    <citation type="journal article" date="2010" name="Nat. Biotechnol.">
        <title>Draft genome sequence of the oilseed species Ricinus communis.</title>
        <authorList>
            <person name="Chan A.P."/>
            <person name="Crabtree J."/>
            <person name="Zhao Q."/>
            <person name="Lorenzi H."/>
            <person name="Orvis J."/>
            <person name="Puiu D."/>
            <person name="Melake-Berhan A."/>
            <person name="Jones K.M."/>
            <person name="Redman J."/>
            <person name="Chen G."/>
            <person name="Cahoon E.B."/>
            <person name="Gedil M."/>
            <person name="Stanke M."/>
            <person name="Haas B.J."/>
            <person name="Wortman J.R."/>
            <person name="Fraser-Liggett C.M."/>
            <person name="Ravel J."/>
            <person name="Rabinowicz P.D."/>
        </authorList>
    </citation>
    <scope>NUCLEOTIDE SEQUENCE [LARGE SCALE GENOMIC DNA]</scope>
    <source>
        <strain evidence="3">cv. Hale</strain>
    </source>
</reference>
<sequence length="119" mass="14124">MILTISPSLRLGIYISLQFHMFSYKSYKHIYSCPVNIYSWRILVKKIAKDEKRKREKKLKSSNPSEAQGHYYRREGNDGRAKSVYNPKEKEESTSGSYGFLYEIDISRTKFRQSRLIRC</sequence>
<keyword evidence="3" id="KW-1185">Reference proteome</keyword>
<feature type="compositionally biased region" description="Basic and acidic residues" evidence="1">
    <location>
        <begin position="72"/>
        <end position="93"/>
    </location>
</feature>
<evidence type="ECO:0000256" key="1">
    <source>
        <dbReference type="SAM" id="MobiDB-lite"/>
    </source>
</evidence>